<gene>
    <name evidence="2" type="ORF">POL58_32680</name>
</gene>
<protein>
    <submittedName>
        <fullName evidence="2">Uncharacterized protein</fullName>
    </submittedName>
</protein>
<organism evidence="2 3">
    <name type="scientific">Nannocystis radixulma</name>
    <dbReference type="NCBI Taxonomy" id="2995305"/>
    <lineage>
        <taxon>Bacteria</taxon>
        <taxon>Pseudomonadati</taxon>
        <taxon>Myxococcota</taxon>
        <taxon>Polyangia</taxon>
        <taxon>Nannocystales</taxon>
        <taxon>Nannocystaceae</taxon>
        <taxon>Nannocystis</taxon>
    </lineage>
</organism>
<proteinExistence type="predicted"/>
<feature type="region of interest" description="Disordered" evidence="1">
    <location>
        <begin position="328"/>
        <end position="395"/>
    </location>
</feature>
<keyword evidence="3" id="KW-1185">Reference proteome</keyword>
<sequence>MPISQPAPPTASALPRPSSTHQAVVPRARVPVIPAATTPKPAPSRPAPAAVVWIRGVMVLGALGSVAGAVGAVAVRPIAHCAGDRQRQAGGEQRDRDEREAEEGRRCACGRSEVGRRAPRDVWLEGQVDALQLGVADVDDAAQRMIPGGAGLELPCAGAQAQLADGRARGAADGRLLVGEVPRADAEEPAAGSGDEREADGAVGAVGHEVPRDRLRDAVDADGEGARVRQIAGRLGREQVFAGRQLEGQRRRVVVGGGRPRELVHDELAIAGAPHGDTHAHAPRQRRADDELERGADGQLGCGLRLHALDRAVQRRRWFMGEGHLRRAPERNDERPTRVDELHAPRQGGQGLPRRSMAIHRRERCPWAGHDTSNVSSPSPRASSDHGSGCSPTACSADLVPIVAALRRRGARYA</sequence>
<accession>A0ABT5BEQ3</accession>
<feature type="compositionally biased region" description="Low complexity" evidence="1">
    <location>
        <begin position="373"/>
        <end position="388"/>
    </location>
</feature>
<evidence type="ECO:0000313" key="3">
    <source>
        <dbReference type="Proteomes" id="UP001217838"/>
    </source>
</evidence>
<dbReference type="EMBL" id="JAQNDN010000019">
    <property type="protein sequence ID" value="MDC0672552.1"/>
    <property type="molecule type" value="Genomic_DNA"/>
</dbReference>
<name>A0ABT5BEQ3_9BACT</name>
<reference evidence="2 3" key="1">
    <citation type="submission" date="2022-11" db="EMBL/GenBank/DDBJ databases">
        <title>Minimal conservation of predation-associated metabolite biosynthetic gene clusters underscores biosynthetic potential of Myxococcota including descriptions for ten novel species: Archangium lansinium sp. nov., Myxococcus landrumus sp. nov., Nannocystis bai.</title>
        <authorList>
            <person name="Ahearne A."/>
            <person name="Stevens C."/>
            <person name="Dowd S."/>
        </authorList>
    </citation>
    <scope>NUCLEOTIDE SEQUENCE [LARGE SCALE GENOMIC DNA]</scope>
    <source>
        <strain evidence="2 3">NCELM</strain>
    </source>
</reference>
<dbReference type="RefSeq" id="WP_272004391.1">
    <property type="nucleotide sequence ID" value="NZ_JAQNDN010000019.1"/>
</dbReference>
<feature type="region of interest" description="Disordered" evidence="1">
    <location>
        <begin position="84"/>
        <end position="104"/>
    </location>
</feature>
<comment type="caution">
    <text evidence="2">The sequence shown here is derived from an EMBL/GenBank/DDBJ whole genome shotgun (WGS) entry which is preliminary data.</text>
</comment>
<feature type="region of interest" description="Disordered" evidence="1">
    <location>
        <begin position="1"/>
        <end position="29"/>
    </location>
</feature>
<feature type="region of interest" description="Disordered" evidence="1">
    <location>
        <begin position="182"/>
        <end position="211"/>
    </location>
</feature>
<feature type="compositionally biased region" description="Basic and acidic residues" evidence="1">
    <location>
        <begin position="328"/>
        <end position="344"/>
    </location>
</feature>
<feature type="compositionally biased region" description="Basic and acidic residues" evidence="1">
    <location>
        <begin position="276"/>
        <end position="294"/>
    </location>
</feature>
<dbReference type="Proteomes" id="UP001217838">
    <property type="component" value="Unassembled WGS sequence"/>
</dbReference>
<feature type="region of interest" description="Disordered" evidence="1">
    <location>
        <begin position="273"/>
        <end position="294"/>
    </location>
</feature>
<evidence type="ECO:0000313" key="2">
    <source>
        <dbReference type="EMBL" id="MDC0672552.1"/>
    </source>
</evidence>
<evidence type="ECO:0000256" key="1">
    <source>
        <dbReference type="SAM" id="MobiDB-lite"/>
    </source>
</evidence>